<sequence length="23" mass="2590">YKGSIRNPLIGLWIRSSVSEAKD</sequence>
<evidence type="ECO:0000313" key="1">
    <source>
        <dbReference type="EMBL" id="CAG7663954.1"/>
    </source>
</evidence>
<keyword evidence="2" id="KW-1185">Reference proteome</keyword>
<accession>A0A8J2J457</accession>
<comment type="caution">
    <text evidence="1">The sequence shown here is derived from an EMBL/GenBank/DDBJ whole genome shotgun (WGS) entry which is preliminary data.</text>
</comment>
<proteinExistence type="predicted"/>
<evidence type="ECO:0000313" key="2">
    <source>
        <dbReference type="Proteomes" id="UP000708208"/>
    </source>
</evidence>
<organism evidence="1 2">
    <name type="scientific">Allacma fusca</name>
    <dbReference type="NCBI Taxonomy" id="39272"/>
    <lineage>
        <taxon>Eukaryota</taxon>
        <taxon>Metazoa</taxon>
        <taxon>Ecdysozoa</taxon>
        <taxon>Arthropoda</taxon>
        <taxon>Hexapoda</taxon>
        <taxon>Collembola</taxon>
        <taxon>Symphypleona</taxon>
        <taxon>Sminthuridae</taxon>
        <taxon>Allacma</taxon>
    </lineage>
</organism>
<protein>
    <submittedName>
        <fullName evidence="1">Uncharacterized protein</fullName>
    </submittedName>
</protein>
<dbReference type="AlphaFoldDB" id="A0A8J2J457"/>
<dbReference type="EMBL" id="CAJVCH010008581">
    <property type="protein sequence ID" value="CAG7663954.1"/>
    <property type="molecule type" value="Genomic_DNA"/>
</dbReference>
<dbReference type="Proteomes" id="UP000708208">
    <property type="component" value="Unassembled WGS sequence"/>
</dbReference>
<reference evidence="1" key="1">
    <citation type="submission" date="2021-06" db="EMBL/GenBank/DDBJ databases">
        <authorList>
            <person name="Hodson N. C."/>
            <person name="Mongue J. A."/>
            <person name="Jaron S. K."/>
        </authorList>
    </citation>
    <scope>NUCLEOTIDE SEQUENCE</scope>
</reference>
<gene>
    <name evidence="1" type="ORF">AFUS01_LOCUS1539</name>
</gene>
<name>A0A8J2J457_9HEXA</name>
<feature type="non-terminal residue" evidence="1">
    <location>
        <position position="23"/>
    </location>
</feature>